<accession>A0A0M7A5M5</accession>
<dbReference type="PANTHER" id="PTHR38340:SF1">
    <property type="entry name" value="S-LAYER PROTEIN"/>
    <property type="match status" value="1"/>
</dbReference>
<evidence type="ECO:0000313" key="5">
    <source>
        <dbReference type="EMBL" id="CTQ69033.1"/>
    </source>
</evidence>
<evidence type="ECO:0000259" key="3">
    <source>
        <dbReference type="Pfam" id="PF06594"/>
    </source>
</evidence>
<dbReference type="PRINTS" id="PR00313">
    <property type="entry name" value="CABNDNGRPT"/>
</dbReference>
<feature type="domain" description="Haemolysin-type calcium binding-related" evidence="3">
    <location>
        <begin position="2011"/>
        <end position="2030"/>
    </location>
</feature>
<protein>
    <submittedName>
        <fullName evidence="5">Cyclolysin</fullName>
    </submittedName>
</protein>
<dbReference type="Pfam" id="PF00353">
    <property type="entry name" value="HemolysinCabind"/>
    <property type="match status" value="16"/>
</dbReference>
<dbReference type="InterPro" id="IPR029058">
    <property type="entry name" value="AB_hydrolase_fold"/>
</dbReference>
<organism evidence="5 6">
    <name type="scientific">Roseibium album</name>
    <dbReference type="NCBI Taxonomy" id="311410"/>
    <lineage>
        <taxon>Bacteria</taxon>
        <taxon>Pseudomonadati</taxon>
        <taxon>Pseudomonadota</taxon>
        <taxon>Alphaproteobacteria</taxon>
        <taxon>Hyphomicrobiales</taxon>
        <taxon>Stappiaceae</taxon>
        <taxon>Roseibium</taxon>
    </lineage>
</organism>
<dbReference type="Pfam" id="PF17892">
    <property type="entry name" value="Cadherin_5"/>
    <property type="match status" value="1"/>
</dbReference>
<dbReference type="Gene3D" id="3.40.50.1820">
    <property type="entry name" value="alpha/beta hydrolase"/>
    <property type="match status" value="1"/>
</dbReference>
<dbReference type="InterPro" id="IPR011049">
    <property type="entry name" value="Serralysin-like_metalloprot_C"/>
</dbReference>
<keyword evidence="2" id="KW-0964">Secreted</keyword>
<name>A0A0M7A5M5_9HYPH</name>
<dbReference type="STRING" id="311410.LA5095_06025"/>
<dbReference type="Proteomes" id="UP000049983">
    <property type="component" value="Unassembled WGS sequence"/>
</dbReference>
<dbReference type="GeneID" id="97669386"/>
<dbReference type="EMBL" id="CXWC01000005">
    <property type="protein sequence ID" value="CTQ69033.1"/>
    <property type="molecule type" value="Genomic_DNA"/>
</dbReference>
<feature type="domain" description="Haemolysin-type calcium binding-related" evidence="3">
    <location>
        <begin position="2549"/>
        <end position="2587"/>
    </location>
</feature>
<dbReference type="GO" id="GO:0005576">
    <property type="term" value="C:extracellular region"/>
    <property type="evidence" value="ECO:0007669"/>
    <property type="project" value="UniProtKB-SubCell"/>
</dbReference>
<dbReference type="RefSeq" id="WP_082442575.1">
    <property type="nucleotide sequence ID" value="NZ_CXWA01000017.1"/>
</dbReference>
<dbReference type="InterPro" id="IPR050557">
    <property type="entry name" value="RTX_toxin/Mannuronan_C5-epim"/>
</dbReference>
<gene>
    <name evidence="5" type="primary">cya_5</name>
    <name evidence="5" type="ORF">LA5096_01986</name>
</gene>
<feature type="domain" description="Haemolysin-type calcium binding-related" evidence="3">
    <location>
        <begin position="3434"/>
        <end position="3473"/>
    </location>
</feature>
<comment type="subcellular location">
    <subcellularLocation>
        <location evidence="1">Secreted</location>
    </subcellularLocation>
</comment>
<dbReference type="InterPro" id="IPR041690">
    <property type="entry name" value="Cadherin_5"/>
</dbReference>
<evidence type="ECO:0000313" key="6">
    <source>
        <dbReference type="Proteomes" id="UP000049983"/>
    </source>
</evidence>
<dbReference type="InterPro" id="IPR001343">
    <property type="entry name" value="Hemolysn_Ca-bd"/>
</dbReference>
<evidence type="ECO:0000259" key="4">
    <source>
        <dbReference type="Pfam" id="PF17892"/>
    </source>
</evidence>
<evidence type="ECO:0000256" key="1">
    <source>
        <dbReference type="ARBA" id="ARBA00004613"/>
    </source>
</evidence>
<feature type="domain" description="Haemolysin-type calcium binding-related" evidence="3">
    <location>
        <begin position="1702"/>
        <end position="1750"/>
    </location>
</feature>
<keyword evidence="6" id="KW-1185">Reference proteome</keyword>
<dbReference type="SUPFAM" id="SSF51120">
    <property type="entry name" value="beta-Roll"/>
    <property type="match status" value="16"/>
</dbReference>
<feature type="domain" description="Cadherin-like" evidence="4">
    <location>
        <begin position="3259"/>
        <end position="3343"/>
    </location>
</feature>
<sequence>MAYKNHEIITALLSEQVYQRHDLDMQLTDDDLANLGGVSPISKFSDPDFESALGPEYFVDPEGYIYALGEGNGKDNGFVARVVETGGTVFIVYRGSDDASNEAGNILGGIGSGILYAANNNSQSDSSNFHHNPGETNYADWFWNGAQGVGTVDQNATSFDAIKIAEAVQNAVGESKEIVVTGQSLGGGLAGVVGAVTGLKSHTYAAAFFGSQIQVIAHLRAVEEIIEANGSSIFTQKFNDLDDHTQKIVLFGVFHDAIPGDLQDNFEGVEDVFVPEADASNPYYLFEVLQLEQETRYELIYNQYLVNIEENQTSFRVKDEILSGALVELIINSSPAIPALSSSYIKSTAEDVLFDFGPIDPIVADTSVVSVGLHSPTLHAIGALTKASSSETAKDHHEFAYLYRSDQAFWDSMLVNTGVAGSQDHQRADPLDVSSKVDASGPNVGILQRALMKAIALDGAGNVNTSNENFYNHFFEIFGEKLQKGIASDGLKETSGNPFGSDELSLHAGLVEIGLQILRDGLQDQEKVEDFESNLASILSITEDSKKYYFAGDHENAVIFNTSAINTERTGEYAEKFVDNEIINGSHQAFGISDVEFEIVKKIFRDNNGDKTDPVFKKTLEPWFFDAQKIVSAPNIQGVHDYFAAGSIRLSLDWEILVSQAGEDGAGLTFDASLDHTIARTWSERSHLIFGGDGFNEITATDQSDIIVGRDGGNKLVGGAGDDLLIGGAGKDEFEGEEGNDLLIGGQEDDTFKGSIGNDLIFGGSVASEEQEGVDTVDFSEIDRELVVHFEQEDGSVLRNVQVTGNGVANTLYSIDELILGKKDDTVLIDDLDLAAQDYGLVIDAGEQQVVDTLDFSSLGKGVTLQMQGAGTAIIEGVNITVKNFEDLIGTGLDDVITYATASDENSNELRGTISTGAGDDVIHVVNSTDPGAPQTYEDERSELIIDAGDDNDTVTVEGAAEIYLGKGADKIGAAGVGSTIDAGPGGSTDTDYFNMEGLRGTLGIGLDGYDSVLMYTNWDLAGSYRRHVDSESKYTYGLGGAIKLGINGHSELAVGDHLSKDGDEESFMYLANYVNSLSAASSVLTAGVRMVTVFTGAWQLFKFPGIDALDGDISMWDFIPTAWKDVNFRDEVGGVDPLVLDLDGDGLELTSMVTGVSPMFDMDGDGFAEHTGWVAPDDGMLALDGNGNGVIDDIGELFGGAGQSGFAELALHDDNSDGVIDANDAVYADLKVWRDLDRDGETDDGELFSLTDLNIQSIGLQATDDGSANALNVVERTGSFTYADGTTGEVGDVTFRINNYDTVYTGDTTIAPGVMATMPKLKGHGTLADLQVSVTLDGIDGALAQTINSVLPTLNVVDLDVLYERATAILNAWTNAAPVAPNTGSYSDVPAFISRADGQIDVQDFAYQTTETITLPDDSTVNVTFWKTAGGTPIKDDLGQTIEHPTLEQLLAHQSGVADLTWEMVSAEKLAFMERYFGEEIPINDPTGFSGSSVSGFGAILETTERISEQLTLRLAMQGGLKDYFDGVEYSVEDDRFRPTTDFELIPFFKKVFETSPADAAGAEAWLDSWKPLIDALLSDYERPGGNNINAPFIFTNVVAAYETIGSPVSLAVAAESLGISPDIVDYGSGTRTGTNDQEIFYMSTGDDVVESKAGSDVFVFGENFGQDVINDYESGADDFDTIRFAHLTPEDIVATRDGKDLVLTVTATGDSVRVTGQFHDINYSFFGGQVGPFQGIEEIVFANGDVWGAGEIADAVSHPLDTDDTLIGTDHFDVLDGGLGNDFLQGGNNFDVYRFDAGYGQDIILDRQMNVGSEGRDVVTFGEGLTRADLSFYRDGNSNDLVINTTGGDSLTIHGQFFGSTALGQEFWIDRIESFQFEINDAESLGFSHEDVMRELVAQAKTDGDDTIYGFTFDDVLDGGAGNDTLIGGNKNDTYKFGFGYGSDVFDEGGAIINVGFENTDRVLFGAGVTEADVTLEREGNSNDLIVRLSDGSQFKLLRQFFALNTNGSHIFAIENFEFADGTVWDQTAIYDRMLQGTTGDDSLYGFWRDDVLDGGAGNDYLNGGDGDDTYIFGFGYGEDVVYDELVSIFTNENDKLLFGPGVTQADVTWSRNGDSNNLIATLTDGSQLTINSQFTIDNFGNKHYAIEHFEFEDGSTISLQEIKDQLIQPTVGDDVLYGFASEDVFDGGAGNDVYHGGEYADTYHFGYGYGHDRINDYAPSAFIGGNDRIVFGAGIETSEVSVAWSSEDDIDLVLTVETGETITINNYRSKIFGFSFNTVEEVLFDDGTLWQTPELMARYVEGAVSNGDDSIEGFGELGGEIRAQGGDDTIFGFSGDNIYVGGAGDDHITGGSGDDTYLYEVGDGSDIISERYNGGNDTLKLGAAIDSADVVVKRNLNDIEDVVLELADGSEIVLDDQIRSSGGAGVESIVFNDGTVWTETDLISNYAQANLTDEDDYFVGYATDDTIDSALGDDEVYGGLGNDTITGGVGNDFLVGGRGADTYVFTRGDGADLIEDGGFGGEADKIVLHGYTPEEVVISQIAGTNDLQLSFLGTTDKITLKGNAVSGSVNEIAQIVFDNGQVWESSFVRNLVDGVIDTDGDDVLWGASSDDTLIGGLGNDHLRGGAGADTYVYTRGDGHDRITELQSGVGEIDQLTLIGVAPDDVTVSVSGETVLLTIASSTEGAGDAGSIALDLSLHGANGEGVERISFEDGTFWNSETLRNMLVDQAGSTGDDTLSGMSGANIFSGGQGNDALNGGSGSDVYLYSRGDGDDTITEGRLIQGDDTIRLEGMLPGDIALERVGNDLRIVIQETSAGAGDGGSILVKESLDEDFDEGIERVIFEDGTVWTRADMRSMLLVAASTDGDDSISGFNSSDLIDGGLGNDDLAGGSGSDTYTYSRGDGDDIITEGRLTSGTDRVRLVDVLQGEVSLERVSNNVRIVIAESAEGAADGGSILLKESLDEDFDEGIEQVVFADGTIWTRADLRVELINASQTDQDDTVVGYNTADTIEGGLGDDALYGGSDGDTYLYSRGDGNDTISDGRLTGGTDKLVLVDLLPDDVILGRDGNAARIVIQDTVEGAGDGGSIVLLESLDEDFDEGVEQVEFSDGTIWSRADIRLKLIEASQTEGDDIVSGYGTYDILDGGLGNDLLQGFGGDDTYVYSRGDGHDTIIDGSFSGHNDNVSFADISPSEVMVYRDGDHLLLSIAESSPGVGDGGSIKLIDTARNWFSSGVDKVVFADGTEWSRSDMVNAAVTNAAPNINDDSFSALIPGTPVEINYSDLLENDSDPDGTPLSIVGFRNVIGGQLSIGVNDTVTVTLDDPDVPATFEYLVSDGVYTSVGSVTVSDELVPTIVGTSGNETLNGTNGDDIFEGELGNDRFNSRSGSDVFLYSSGDGNDYIDEESGSTSETDVLRFKDLTADDLTFSRSWSHLVITVTGTGETITLDEQFYNHLYWGIDRVEFADGVVWGRRDLMGAALQPVNGTDGDETISGTSAHESLYGMLGNDTINGGNGDDYHYGGAGDDLLIGNSGWDYFDGGEGNDTLDLSYSSGSFTFDFTAGKIFWNGTGFEEFTNIENLIAGSGSHRIITSADNNVLTGGGGNDTFVFTDTAGGDDTITDFSAGAGSHDVIEFGTDQFADFAAVLAAATDDGAETTIAIDAETSIVLQSILLADLHQDDFQFV</sequence>
<dbReference type="SUPFAM" id="SSF53474">
    <property type="entry name" value="alpha/beta-Hydrolases"/>
    <property type="match status" value="1"/>
</dbReference>
<reference evidence="6" key="1">
    <citation type="submission" date="2015-07" db="EMBL/GenBank/DDBJ databases">
        <authorList>
            <person name="Rodrigo-Torres Lidia"/>
            <person name="Arahal R.David."/>
        </authorList>
    </citation>
    <scope>NUCLEOTIDE SEQUENCE [LARGE SCALE GENOMIC DNA]</scope>
    <source>
        <strain evidence="6">CECT 5096</strain>
    </source>
</reference>
<dbReference type="GO" id="GO:0005509">
    <property type="term" value="F:calcium ion binding"/>
    <property type="evidence" value="ECO:0007669"/>
    <property type="project" value="InterPro"/>
</dbReference>
<dbReference type="Pfam" id="PF06594">
    <property type="entry name" value="HCBP_related"/>
    <property type="match status" value="4"/>
</dbReference>
<dbReference type="OrthoDB" id="8479154at2"/>
<dbReference type="PANTHER" id="PTHR38340">
    <property type="entry name" value="S-LAYER PROTEIN"/>
    <property type="match status" value="1"/>
</dbReference>
<proteinExistence type="predicted"/>
<evidence type="ECO:0000256" key="2">
    <source>
        <dbReference type="ARBA" id="ARBA00022525"/>
    </source>
</evidence>
<dbReference type="Gene3D" id="2.150.10.10">
    <property type="entry name" value="Serralysin-like metalloprotease, C-terminal"/>
    <property type="match status" value="12"/>
</dbReference>
<dbReference type="InterPro" id="IPR010566">
    <property type="entry name" value="Haemolys_ca-bd"/>
</dbReference>
<dbReference type="InterPro" id="IPR018511">
    <property type="entry name" value="Hemolysin-typ_Ca-bd_CS"/>
</dbReference>
<dbReference type="PROSITE" id="PS00330">
    <property type="entry name" value="HEMOLYSIN_CALCIUM"/>
    <property type="match status" value="7"/>
</dbReference>